<evidence type="ECO:0000313" key="8">
    <source>
        <dbReference type="EMBL" id="GJE05813.1"/>
    </source>
</evidence>
<dbReference type="Proteomes" id="UP001055102">
    <property type="component" value="Unassembled WGS sequence"/>
</dbReference>
<comment type="caution">
    <text evidence="8">The sequence shown here is derived from an EMBL/GenBank/DDBJ whole genome shotgun (WGS) entry which is preliminary data.</text>
</comment>
<comment type="similarity">
    <text evidence="6">Belongs to the azoreductase type 1 family.</text>
</comment>
<protein>
    <recommendedName>
        <fullName evidence="6">FMN dependent NADH:quinone oxidoreductase</fullName>
        <ecNumber evidence="6">1.6.5.-</ecNumber>
    </recommendedName>
    <alternativeName>
        <fullName evidence="6">Azo-dye reductase</fullName>
    </alternativeName>
    <alternativeName>
        <fullName evidence="6">FMN-dependent NADH-azo compound oxidoreductase</fullName>
    </alternativeName>
    <alternativeName>
        <fullName evidence="6">FMN-dependent NADH-azoreductase</fullName>
        <ecNumber evidence="6">1.7.1.17</ecNumber>
    </alternativeName>
</protein>
<comment type="caution">
    <text evidence="6">Lacks conserved residue(s) required for the propagation of feature annotation.</text>
</comment>
<evidence type="ECO:0000256" key="6">
    <source>
        <dbReference type="HAMAP-Rule" id="MF_01216"/>
    </source>
</evidence>
<gene>
    <name evidence="8" type="primary">azoR1</name>
    <name evidence="6" type="synonym">azoR</name>
    <name evidence="8" type="ORF">AOPFMNJM_1119</name>
</gene>
<dbReference type="InterPro" id="IPR050104">
    <property type="entry name" value="FMN-dep_NADH:Q_OxRdtase_AzoR1"/>
</dbReference>
<dbReference type="SUPFAM" id="SSF52218">
    <property type="entry name" value="Flavoproteins"/>
    <property type="match status" value="1"/>
</dbReference>
<keyword evidence="9" id="KW-1185">Reference proteome</keyword>
<comment type="cofactor">
    <cofactor evidence="6">
        <name>FMN</name>
        <dbReference type="ChEBI" id="CHEBI:58210"/>
    </cofactor>
    <text evidence="6">Binds 1 FMN per subunit.</text>
</comment>
<dbReference type="InterPro" id="IPR003680">
    <property type="entry name" value="Flavodoxin_fold"/>
</dbReference>
<dbReference type="HAMAP" id="MF_01216">
    <property type="entry name" value="Azoreductase_type1"/>
    <property type="match status" value="1"/>
</dbReference>
<comment type="catalytic activity">
    <reaction evidence="6">
        <text>2 a quinone + NADH + H(+) = 2 a 1,4-benzosemiquinone + NAD(+)</text>
        <dbReference type="Rhea" id="RHEA:65952"/>
        <dbReference type="ChEBI" id="CHEBI:15378"/>
        <dbReference type="ChEBI" id="CHEBI:57540"/>
        <dbReference type="ChEBI" id="CHEBI:57945"/>
        <dbReference type="ChEBI" id="CHEBI:132124"/>
        <dbReference type="ChEBI" id="CHEBI:134225"/>
    </reaction>
</comment>
<feature type="binding site" evidence="6">
    <location>
        <position position="9"/>
    </location>
    <ligand>
        <name>FMN</name>
        <dbReference type="ChEBI" id="CHEBI:58210"/>
    </ligand>
</feature>
<sequence>MKLLHVDSSILGPGSVSRELTALIMARLTAGGGAEVIYRDLAAEALPHMSAASLPGAHPLSATAEPQDDAARAVRETSDRLLEEFLAADTVVIGAPMYNFGLPTQLKAWIDRLLVPGRTFRYGANGPEGLAGEKRVIVALARGGFYGPGTAQVSAEHVESYLRTVLGFVGVRDPEFVLAEGIASGEHNKSRALASARDAVGQLAA</sequence>
<evidence type="ECO:0000256" key="4">
    <source>
        <dbReference type="ARBA" id="ARBA00023027"/>
    </source>
</evidence>
<evidence type="ECO:0000256" key="5">
    <source>
        <dbReference type="ARBA" id="ARBA00048542"/>
    </source>
</evidence>
<keyword evidence="2 6" id="KW-0288">FMN</keyword>
<feature type="binding site" evidence="6">
    <location>
        <begin position="15"/>
        <end position="17"/>
    </location>
    <ligand>
        <name>FMN</name>
        <dbReference type="ChEBI" id="CHEBI:58210"/>
    </ligand>
</feature>
<reference evidence="8" key="1">
    <citation type="journal article" date="2021" name="Front. Microbiol.">
        <title>Comprehensive Comparative Genomics and Phenotyping of Methylobacterium Species.</title>
        <authorList>
            <person name="Alessa O."/>
            <person name="Ogura Y."/>
            <person name="Fujitani Y."/>
            <person name="Takami H."/>
            <person name="Hayashi T."/>
            <person name="Sahin N."/>
            <person name="Tani A."/>
        </authorList>
    </citation>
    <scope>NUCLEOTIDE SEQUENCE</scope>
    <source>
        <strain evidence="8">LMG 23639</strain>
    </source>
</reference>
<keyword evidence="4 6" id="KW-0520">NAD</keyword>
<evidence type="ECO:0000259" key="7">
    <source>
        <dbReference type="Pfam" id="PF02525"/>
    </source>
</evidence>
<comment type="subunit">
    <text evidence="6">Homodimer.</text>
</comment>
<evidence type="ECO:0000256" key="2">
    <source>
        <dbReference type="ARBA" id="ARBA00022643"/>
    </source>
</evidence>
<comment type="function">
    <text evidence="6">Also exhibits azoreductase activity. Catalyzes the reductive cleavage of the azo bond in aromatic azo compounds to the corresponding amines.</text>
</comment>
<dbReference type="PANTHER" id="PTHR43741">
    <property type="entry name" value="FMN-DEPENDENT NADH-AZOREDUCTASE 1"/>
    <property type="match status" value="1"/>
</dbReference>
<name>A0ABQ4SVC1_9HYPH</name>
<organism evidence="8 9">
    <name type="scientific">Methylobacterium jeotgali</name>
    <dbReference type="NCBI Taxonomy" id="381630"/>
    <lineage>
        <taxon>Bacteria</taxon>
        <taxon>Pseudomonadati</taxon>
        <taxon>Pseudomonadota</taxon>
        <taxon>Alphaproteobacteria</taxon>
        <taxon>Hyphomicrobiales</taxon>
        <taxon>Methylobacteriaceae</taxon>
        <taxon>Methylobacterium</taxon>
    </lineage>
</organism>
<feature type="domain" description="Flavodoxin-like fold" evidence="7">
    <location>
        <begin position="1"/>
        <end position="202"/>
    </location>
</feature>
<dbReference type="PANTHER" id="PTHR43741:SF4">
    <property type="entry name" value="FMN-DEPENDENT NADH:QUINONE OXIDOREDUCTASE"/>
    <property type="match status" value="1"/>
</dbReference>
<dbReference type="EMBL" id="BPQR01000018">
    <property type="protein sequence ID" value="GJE05813.1"/>
    <property type="molecule type" value="Genomic_DNA"/>
</dbReference>
<dbReference type="RefSeq" id="WP_238274478.1">
    <property type="nucleotide sequence ID" value="NZ_BPQR01000018.1"/>
</dbReference>
<dbReference type="InterPro" id="IPR029039">
    <property type="entry name" value="Flavoprotein-like_sf"/>
</dbReference>
<keyword evidence="3 6" id="KW-0560">Oxidoreductase</keyword>
<dbReference type="EC" id="1.6.5.-" evidence="6"/>
<feature type="binding site" evidence="6">
    <location>
        <begin position="97"/>
        <end position="100"/>
    </location>
    <ligand>
        <name>FMN</name>
        <dbReference type="ChEBI" id="CHEBI:58210"/>
    </ligand>
</feature>
<comment type="catalytic activity">
    <reaction evidence="5">
        <text>N,N-dimethyl-1,4-phenylenediamine + anthranilate + 2 NAD(+) = 2-(4-dimethylaminophenyl)diazenylbenzoate + 2 NADH + 2 H(+)</text>
        <dbReference type="Rhea" id="RHEA:55872"/>
        <dbReference type="ChEBI" id="CHEBI:15378"/>
        <dbReference type="ChEBI" id="CHEBI:15783"/>
        <dbReference type="ChEBI" id="CHEBI:16567"/>
        <dbReference type="ChEBI" id="CHEBI:57540"/>
        <dbReference type="ChEBI" id="CHEBI:57945"/>
        <dbReference type="ChEBI" id="CHEBI:71579"/>
        <dbReference type="EC" id="1.7.1.17"/>
    </reaction>
    <physiologicalReaction direction="right-to-left" evidence="5">
        <dbReference type="Rhea" id="RHEA:55874"/>
    </physiologicalReaction>
</comment>
<keyword evidence="1 6" id="KW-0285">Flavoprotein</keyword>
<dbReference type="Pfam" id="PF02525">
    <property type="entry name" value="Flavodoxin_2"/>
    <property type="match status" value="1"/>
</dbReference>
<dbReference type="Gene3D" id="3.40.50.360">
    <property type="match status" value="1"/>
</dbReference>
<comment type="function">
    <text evidence="6">Quinone reductase that provides resistance to thiol-specific stress caused by electrophilic quinones.</text>
</comment>
<reference evidence="8" key="2">
    <citation type="submission" date="2021-08" db="EMBL/GenBank/DDBJ databases">
        <authorList>
            <person name="Tani A."/>
            <person name="Ola A."/>
            <person name="Ogura Y."/>
            <person name="Katsura K."/>
            <person name="Hayashi T."/>
        </authorList>
    </citation>
    <scope>NUCLEOTIDE SEQUENCE</scope>
    <source>
        <strain evidence="8">LMG 23639</strain>
    </source>
</reference>
<dbReference type="EC" id="1.7.1.17" evidence="6"/>
<evidence type="ECO:0000313" key="9">
    <source>
        <dbReference type="Proteomes" id="UP001055102"/>
    </source>
</evidence>
<dbReference type="InterPro" id="IPR023048">
    <property type="entry name" value="NADH:quinone_OxRdtase_FMN_depd"/>
</dbReference>
<accession>A0ABQ4SVC1</accession>
<evidence type="ECO:0000256" key="3">
    <source>
        <dbReference type="ARBA" id="ARBA00023002"/>
    </source>
</evidence>
<evidence type="ECO:0000256" key="1">
    <source>
        <dbReference type="ARBA" id="ARBA00022630"/>
    </source>
</evidence>
<proteinExistence type="inferred from homology"/>